<dbReference type="Proteomes" id="UP000298050">
    <property type="component" value="Unassembled WGS sequence"/>
</dbReference>
<feature type="domain" description="Histidine kinase" evidence="11">
    <location>
        <begin position="485"/>
        <end position="688"/>
    </location>
</feature>
<dbReference type="SUPFAM" id="SSF55874">
    <property type="entry name" value="ATPase domain of HSP90 chaperone/DNA topoisomerase II/histidine kinase"/>
    <property type="match status" value="1"/>
</dbReference>
<evidence type="ECO:0000313" key="12">
    <source>
        <dbReference type="EMBL" id="TGD71865.1"/>
    </source>
</evidence>
<dbReference type="SUPFAM" id="SSF47384">
    <property type="entry name" value="Homodimeric domain of signal transducing histidine kinase"/>
    <property type="match status" value="1"/>
</dbReference>
<dbReference type="InterPro" id="IPR005467">
    <property type="entry name" value="His_kinase_dom"/>
</dbReference>
<dbReference type="OrthoDB" id="9785691at2"/>
<sequence>MAGGLEIDINLISYGSTWVTYSLLGIGLSALLRNRAISLAATVCVSLTAIWGAVVGLGSLLDYPPVKLYQVAEAARNGAWMFMLYNMYGMKLRGSGHFFSTRRWLPWFFAGVVLLLLHLFTLDWALRAFGLPQSLERDFTYFMWLCFSLGTLVLLEQVYRISTTSERWRIKYMCLGLGFIFVYDFLMYTEALILRQLNPVMWQARGAVVAVTAPLIGLSVIRSRIRSPEMQVSRHVVFHTVTLLVAGVYLIFIACVAYAINVMGGTWGGVLQITFLSMAALAFLTVVLSARVRDLVRVWLSKHFFSYRYDYRREWLEFTQTLAESASSTPRAITQAMTKICGSPSALLWMRTEARNFTLIEQWQMADPGPLGDFSSMATWLERTGWIIDLDELRDNPAIYAELELPEALESLPRAWLIVPLMFTDRLQGILLLLKPDIVPALNWEDRDLLKVAGRAAATHLARFQAHADLVEARQFEAFNRLSAYVVHDLKNILAQQSLIVSNAARHRNNPEFLDDVFETIEHSVQRMTRLMAQMRSGVRGEAKEPVELVPLLQRVVDSKSATRPQPEFSPPRADYQVEADSEQLATVFGHLIQNAQEATPPDGRVSINLQPVDGRVKISIRDSGKGMDEYFIKHRLFTPFDTTKGLTGMGIGVVESREYVRSLGGEMHVHSTPGVGSCFTVVLPCAPHLHITIEKPGDVVVGG</sequence>
<evidence type="ECO:0000256" key="10">
    <source>
        <dbReference type="SAM" id="Phobius"/>
    </source>
</evidence>
<dbReference type="InterPro" id="IPR003594">
    <property type="entry name" value="HATPase_dom"/>
</dbReference>
<feature type="transmembrane region" description="Helical" evidence="10">
    <location>
        <begin position="104"/>
        <end position="121"/>
    </location>
</feature>
<keyword evidence="8 12" id="KW-0418">Kinase</keyword>
<evidence type="ECO:0000259" key="11">
    <source>
        <dbReference type="PROSITE" id="PS50109"/>
    </source>
</evidence>
<dbReference type="CDD" id="cd00082">
    <property type="entry name" value="HisKA"/>
    <property type="match status" value="1"/>
</dbReference>
<dbReference type="RefSeq" id="WP_135445909.1">
    <property type="nucleotide sequence ID" value="NZ_SRLE01000012.1"/>
</dbReference>
<dbReference type="PROSITE" id="PS50109">
    <property type="entry name" value="HIS_KIN"/>
    <property type="match status" value="1"/>
</dbReference>
<dbReference type="InterPro" id="IPR036890">
    <property type="entry name" value="HATPase_C_sf"/>
</dbReference>
<keyword evidence="10" id="KW-0472">Membrane</keyword>
<dbReference type="PANTHER" id="PTHR44936">
    <property type="entry name" value="SENSOR PROTEIN CREC"/>
    <property type="match status" value="1"/>
</dbReference>
<dbReference type="InterPro" id="IPR050980">
    <property type="entry name" value="2C_sensor_his_kinase"/>
</dbReference>
<dbReference type="NCBIfam" id="TIGR02916">
    <property type="entry name" value="PEP_his_kin"/>
    <property type="match status" value="1"/>
</dbReference>
<evidence type="ECO:0000313" key="13">
    <source>
        <dbReference type="Proteomes" id="UP000298050"/>
    </source>
</evidence>
<organism evidence="12 13">
    <name type="scientific">Mangrovimicrobium sediminis</name>
    <dbReference type="NCBI Taxonomy" id="2562682"/>
    <lineage>
        <taxon>Bacteria</taxon>
        <taxon>Pseudomonadati</taxon>
        <taxon>Pseudomonadota</taxon>
        <taxon>Gammaproteobacteria</taxon>
        <taxon>Cellvibrionales</taxon>
        <taxon>Halieaceae</taxon>
        <taxon>Mangrovimicrobium</taxon>
    </lineage>
</organism>
<feature type="transmembrane region" description="Helical" evidence="10">
    <location>
        <begin position="67"/>
        <end position="84"/>
    </location>
</feature>
<dbReference type="InterPro" id="IPR029016">
    <property type="entry name" value="GAF-like_dom_sf"/>
</dbReference>
<evidence type="ECO:0000256" key="2">
    <source>
        <dbReference type="ARBA" id="ARBA00004651"/>
    </source>
</evidence>
<evidence type="ECO:0000256" key="7">
    <source>
        <dbReference type="ARBA" id="ARBA00022741"/>
    </source>
</evidence>
<keyword evidence="4" id="KW-1003">Cell membrane</keyword>
<keyword evidence="13" id="KW-1185">Reference proteome</keyword>
<dbReference type="PANTHER" id="PTHR44936:SF10">
    <property type="entry name" value="SENSOR PROTEIN RSTB"/>
    <property type="match status" value="1"/>
</dbReference>
<dbReference type="PRINTS" id="PR00344">
    <property type="entry name" value="BCTRLSENSOR"/>
</dbReference>
<feature type="transmembrane region" description="Helical" evidence="10">
    <location>
        <begin position="39"/>
        <end position="61"/>
    </location>
</feature>
<feature type="transmembrane region" description="Helical" evidence="10">
    <location>
        <begin position="241"/>
        <end position="260"/>
    </location>
</feature>
<feature type="transmembrane region" description="Helical" evidence="10">
    <location>
        <begin position="170"/>
        <end position="188"/>
    </location>
</feature>
<dbReference type="Gene3D" id="3.30.450.40">
    <property type="match status" value="1"/>
</dbReference>
<feature type="transmembrane region" description="Helical" evidence="10">
    <location>
        <begin position="200"/>
        <end position="221"/>
    </location>
</feature>
<dbReference type="InterPro" id="IPR004358">
    <property type="entry name" value="Sig_transdc_His_kin-like_C"/>
</dbReference>
<dbReference type="EMBL" id="SRLE01000012">
    <property type="protein sequence ID" value="TGD71865.1"/>
    <property type="molecule type" value="Genomic_DNA"/>
</dbReference>
<comment type="subcellular location">
    <subcellularLocation>
        <location evidence="2">Cell membrane</location>
        <topology evidence="2">Multi-pass membrane protein</topology>
    </subcellularLocation>
</comment>
<reference evidence="12 13" key="1">
    <citation type="submission" date="2019-04" db="EMBL/GenBank/DDBJ databases">
        <title>Taxonomy of novel Haliea sp. from mangrove soil of West Coast of India.</title>
        <authorList>
            <person name="Verma A."/>
            <person name="Kumar P."/>
            <person name="Krishnamurthi S."/>
        </authorList>
    </citation>
    <scope>NUCLEOTIDE SEQUENCE [LARGE SCALE GENOMIC DNA]</scope>
    <source>
        <strain evidence="12 13">SAOS-164</strain>
    </source>
</reference>
<dbReference type="Gene3D" id="1.10.287.130">
    <property type="match status" value="1"/>
</dbReference>
<dbReference type="EC" id="2.7.13.3" evidence="3"/>
<dbReference type="GO" id="GO:0005886">
    <property type="term" value="C:plasma membrane"/>
    <property type="evidence" value="ECO:0007669"/>
    <property type="project" value="UniProtKB-SubCell"/>
</dbReference>
<feature type="transmembrane region" description="Helical" evidence="10">
    <location>
        <begin position="266"/>
        <end position="288"/>
    </location>
</feature>
<dbReference type="Pfam" id="PF02518">
    <property type="entry name" value="HATPase_c"/>
    <property type="match status" value="1"/>
</dbReference>
<comment type="catalytic activity">
    <reaction evidence="1">
        <text>ATP + protein L-histidine = ADP + protein N-phospho-L-histidine.</text>
        <dbReference type="EC" id="2.7.13.3"/>
    </reaction>
</comment>
<accession>A0A4Z0LXQ8</accession>
<feature type="transmembrane region" description="Helical" evidence="10">
    <location>
        <begin position="141"/>
        <end position="158"/>
    </location>
</feature>
<dbReference type="AlphaFoldDB" id="A0A4Z0LXQ8"/>
<dbReference type="GO" id="GO:0005524">
    <property type="term" value="F:ATP binding"/>
    <property type="evidence" value="ECO:0007669"/>
    <property type="project" value="UniProtKB-KW"/>
</dbReference>
<evidence type="ECO:0000256" key="4">
    <source>
        <dbReference type="ARBA" id="ARBA00022475"/>
    </source>
</evidence>
<evidence type="ECO:0000256" key="6">
    <source>
        <dbReference type="ARBA" id="ARBA00022679"/>
    </source>
</evidence>
<protein>
    <recommendedName>
        <fullName evidence="3">histidine kinase</fullName>
        <ecNumber evidence="3">2.7.13.3</ecNumber>
    </recommendedName>
</protein>
<dbReference type="InterPro" id="IPR036097">
    <property type="entry name" value="HisK_dim/P_sf"/>
</dbReference>
<keyword evidence="10" id="KW-0812">Transmembrane</keyword>
<proteinExistence type="predicted"/>
<keyword evidence="5" id="KW-0597">Phosphoprotein</keyword>
<evidence type="ECO:0000256" key="9">
    <source>
        <dbReference type="ARBA" id="ARBA00022840"/>
    </source>
</evidence>
<dbReference type="SUPFAM" id="SSF55781">
    <property type="entry name" value="GAF domain-like"/>
    <property type="match status" value="1"/>
</dbReference>
<keyword evidence="7" id="KW-0547">Nucleotide-binding</keyword>
<keyword evidence="10" id="KW-1133">Transmembrane helix</keyword>
<dbReference type="InterPro" id="IPR014265">
    <property type="entry name" value="XrtA/PrsK"/>
</dbReference>
<evidence type="ECO:0000256" key="5">
    <source>
        <dbReference type="ARBA" id="ARBA00022553"/>
    </source>
</evidence>
<evidence type="ECO:0000256" key="8">
    <source>
        <dbReference type="ARBA" id="ARBA00022777"/>
    </source>
</evidence>
<comment type="caution">
    <text evidence="12">The sequence shown here is derived from an EMBL/GenBank/DDBJ whole genome shotgun (WGS) entry which is preliminary data.</text>
</comment>
<dbReference type="Gene3D" id="3.30.565.10">
    <property type="entry name" value="Histidine kinase-like ATPase, C-terminal domain"/>
    <property type="match status" value="1"/>
</dbReference>
<dbReference type="InterPro" id="IPR003661">
    <property type="entry name" value="HisK_dim/P_dom"/>
</dbReference>
<dbReference type="GO" id="GO:0000155">
    <property type="term" value="F:phosphorelay sensor kinase activity"/>
    <property type="evidence" value="ECO:0007669"/>
    <property type="project" value="InterPro"/>
</dbReference>
<gene>
    <name evidence="12" type="primary">prsK</name>
    <name evidence="12" type="ORF">E4634_17285</name>
</gene>
<evidence type="ECO:0000256" key="3">
    <source>
        <dbReference type="ARBA" id="ARBA00012438"/>
    </source>
</evidence>
<keyword evidence="9" id="KW-0067">ATP-binding</keyword>
<dbReference type="SMART" id="SM00387">
    <property type="entry name" value="HATPase_c"/>
    <property type="match status" value="1"/>
</dbReference>
<dbReference type="SMART" id="SM00388">
    <property type="entry name" value="HisKA"/>
    <property type="match status" value="1"/>
</dbReference>
<feature type="transmembrane region" description="Helical" evidence="10">
    <location>
        <begin position="12"/>
        <end position="32"/>
    </location>
</feature>
<keyword evidence="6 12" id="KW-0808">Transferase</keyword>
<evidence type="ECO:0000256" key="1">
    <source>
        <dbReference type="ARBA" id="ARBA00000085"/>
    </source>
</evidence>
<name>A0A4Z0LXQ8_9GAMM</name>